<dbReference type="GO" id="GO:0005524">
    <property type="term" value="F:ATP binding"/>
    <property type="evidence" value="ECO:0007669"/>
    <property type="project" value="UniProtKB-KW"/>
</dbReference>
<name>A0A1G2FYA8_9BACT</name>
<dbReference type="SUPFAM" id="SSF52540">
    <property type="entry name" value="P-loop containing nucleoside triphosphate hydrolases"/>
    <property type="match status" value="1"/>
</dbReference>
<dbReference type="InterPro" id="IPR003593">
    <property type="entry name" value="AAA+_ATPase"/>
</dbReference>
<dbReference type="Pfam" id="PF05157">
    <property type="entry name" value="MshEN"/>
    <property type="match status" value="1"/>
</dbReference>
<reference evidence="5 6" key="1">
    <citation type="journal article" date="2016" name="Nat. Commun.">
        <title>Thousands of microbial genomes shed light on interconnected biogeochemical processes in an aquifer system.</title>
        <authorList>
            <person name="Anantharaman K."/>
            <person name="Brown C.T."/>
            <person name="Hug L.A."/>
            <person name="Sharon I."/>
            <person name="Castelle C.J."/>
            <person name="Probst A.J."/>
            <person name="Thomas B.C."/>
            <person name="Singh A."/>
            <person name="Wilkins M.J."/>
            <person name="Karaoz U."/>
            <person name="Brodie E.L."/>
            <person name="Williams K.H."/>
            <person name="Hubbard S.S."/>
            <person name="Banfield J.F."/>
        </authorList>
    </citation>
    <scope>NUCLEOTIDE SEQUENCE [LARGE SCALE GENOMIC DNA]</scope>
</reference>
<protein>
    <recommendedName>
        <fullName evidence="4">Bacterial type II secretion system protein E domain-containing protein</fullName>
    </recommendedName>
</protein>
<evidence type="ECO:0000256" key="1">
    <source>
        <dbReference type="ARBA" id="ARBA00006611"/>
    </source>
</evidence>
<evidence type="ECO:0000313" key="5">
    <source>
        <dbReference type="EMBL" id="OGZ43045.1"/>
    </source>
</evidence>
<dbReference type="Gene3D" id="3.40.50.300">
    <property type="entry name" value="P-loop containing nucleotide triphosphate hydrolases"/>
    <property type="match status" value="1"/>
</dbReference>
<dbReference type="EMBL" id="MHNK01000020">
    <property type="protein sequence ID" value="OGZ43045.1"/>
    <property type="molecule type" value="Genomic_DNA"/>
</dbReference>
<evidence type="ECO:0000256" key="3">
    <source>
        <dbReference type="ARBA" id="ARBA00022840"/>
    </source>
</evidence>
<dbReference type="InterPro" id="IPR007831">
    <property type="entry name" value="T2SS_GspE_N"/>
</dbReference>
<dbReference type="InterPro" id="IPR001482">
    <property type="entry name" value="T2SS/T4SS_dom"/>
</dbReference>
<accession>A0A1G2FYA8</accession>
<evidence type="ECO:0000256" key="2">
    <source>
        <dbReference type="ARBA" id="ARBA00022741"/>
    </source>
</evidence>
<dbReference type="GO" id="GO:0016887">
    <property type="term" value="F:ATP hydrolysis activity"/>
    <property type="evidence" value="ECO:0007669"/>
    <property type="project" value="TreeGrafter"/>
</dbReference>
<dbReference type="Gene3D" id="3.30.300.160">
    <property type="entry name" value="Type II secretion system, protein E, N-terminal domain"/>
    <property type="match status" value="1"/>
</dbReference>
<comment type="caution">
    <text evidence="5">The sequence shown here is derived from an EMBL/GenBank/DDBJ whole genome shotgun (WGS) entry which is preliminary data.</text>
</comment>
<dbReference type="AlphaFoldDB" id="A0A1G2FYA8"/>
<comment type="similarity">
    <text evidence="1">Belongs to the GSP E family.</text>
</comment>
<dbReference type="GO" id="GO:0005886">
    <property type="term" value="C:plasma membrane"/>
    <property type="evidence" value="ECO:0007669"/>
    <property type="project" value="TreeGrafter"/>
</dbReference>
<gene>
    <name evidence="5" type="ORF">A2719_01630</name>
</gene>
<dbReference type="SUPFAM" id="SSF160246">
    <property type="entry name" value="EspE N-terminal domain-like"/>
    <property type="match status" value="1"/>
</dbReference>
<dbReference type="Gene3D" id="3.30.450.90">
    <property type="match status" value="1"/>
</dbReference>
<keyword evidence="2" id="KW-0547">Nucleotide-binding</keyword>
<dbReference type="InterPro" id="IPR027417">
    <property type="entry name" value="P-loop_NTPase"/>
</dbReference>
<feature type="domain" description="Bacterial type II secretion system protein E" evidence="4">
    <location>
        <begin position="386"/>
        <end position="400"/>
    </location>
</feature>
<organism evidence="5 6">
    <name type="scientific">Candidatus Ryanbacteria bacterium RIFCSPHIGHO2_01_FULL_45_22</name>
    <dbReference type="NCBI Taxonomy" id="1802114"/>
    <lineage>
        <taxon>Bacteria</taxon>
        <taxon>Candidatus Ryaniibacteriota</taxon>
    </lineage>
</organism>
<dbReference type="SMART" id="SM00382">
    <property type="entry name" value="AAA"/>
    <property type="match status" value="1"/>
</dbReference>
<dbReference type="CDD" id="cd01129">
    <property type="entry name" value="PulE-GspE-like"/>
    <property type="match status" value="1"/>
</dbReference>
<dbReference type="PANTHER" id="PTHR30258:SF3">
    <property type="entry name" value="SLL1921 PROTEIN"/>
    <property type="match status" value="1"/>
</dbReference>
<dbReference type="Proteomes" id="UP000177480">
    <property type="component" value="Unassembled WGS sequence"/>
</dbReference>
<dbReference type="PANTHER" id="PTHR30258">
    <property type="entry name" value="TYPE II SECRETION SYSTEM PROTEIN GSPE-RELATED"/>
    <property type="match status" value="1"/>
</dbReference>
<proteinExistence type="inferred from homology"/>
<evidence type="ECO:0000313" key="6">
    <source>
        <dbReference type="Proteomes" id="UP000177480"/>
    </source>
</evidence>
<sequence>MAHRTLLDILVSNNALSREEAGQISEESQGDPQRMEVLLRDAHVSEQDIVNAKSVLFGVPSYSLESRKLPFDILKHISEESARHYQIIPVELSDGVLSVGMVQPDDIEAREALKFIASSINLSYKVYVVSQSDFEAVMEQYKGLGGEVERAVGEFEQEREEKYAGVTGLESEDAERKEALLEDTPVTKLVAVVLKHAIEGRASDVHIEPGREHLRVRFRLDGTLYTSLLLPMSVHEAVIARVKILTRLKLDEKRKPQDGRFSTVISGANIDFRVSTFPTYFGEKVAIRILDTASGVKSMTDLGLAGRNLALLENTIKRPFGMILVTGPTGSGKSTTLYAVLQVLNQEGANIISLEDPVEYSIEGVNQSQVRPEISYTFAAGLRSVLRQDPDIIMVGEIRDKETAQLAVHAALTGHLVLSTLHTNNAIGVIPRLIDMGVDPFLIPSTLALVIGQRLVRTLCVDSKKSIPVEGKIKEALEKEISAMPADIKKVTSLPKDIYQALPSATCPKGTRGRVGLFEVLAMTPELERLILEKQPSEVSIGEEARRQGMLTMRQDGILKVLAGTVGVEELSEVVV</sequence>
<keyword evidence="3" id="KW-0067">ATP-binding</keyword>
<dbReference type="Pfam" id="PF00437">
    <property type="entry name" value="T2SSE"/>
    <property type="match status" value="1"/>
</dbReference>
<dbReference type="STRING" id="1802114.A2719_01630"/>
<evidence type="ECO:0000259" key="4">
    <source>
        <dbReference type="PROSITE" id="PS00662"/>
    </source>
</evidence>
<dbReference type="PROSITE" id="PS00662">
    <property type="entry name" value="T2SP_E"/>
    <property type="match status" value="1"/>
</dbReference>
<dbReference type="InterPro" id="IPR037257">
    <property type="entry name" value="T2SS_E_N_sf"/>
</dbReference>